<reference evidence="4" key="1">
    <citation type="journal article" date="2017" name="Proc. Natl. Acad. Sci. U.S.A.">
        <title>Simulation of Deepwater Horizon oil plume reveals substrate specialization within a complex community of hydrocarbon-degraders.</title>
        <authorList>
            <person name="Hu P."/>
            <person name="Dubinsky E.A."/>
            <person name="Probst A.J."/>
            <person name="Wang J."/>
            <person name="Sieber C.M.K."/>
            <person name="Tom L.M."/>
            <person name="Gardinali P."/>
            <person name="Banfield J.F."/>
            <person name="Atlas R.M."/>
            <person name="Andersen G.L."/>
        </authorList>
    </citation>
    <scope>NUCLEOTIDE SEQUENCE [LARGE SCALE GENOMIC DNA]</scope>
</reference>
<feature type="region of interest" description="Disordered" evidence="1">
    <location>
        <begin position="555"/>
        <end position="586"/>
    </location>
</feature>
<feature type="region of interest" description="Disordered" evidence="1">
    <location>
        <begin position="659"/>
        <end position="678"/>
    </location>
</feature>
<evidence type="ECO:0000256" key="2">
    <source>
        <dbReference type="SAM" id="SignalP"/>
    </source>
</evidence>
<evidence type="ECO:0000256" key="1">
    <source>
        <dbReference type="SAM" id="MobiDB-lite"/>
    </source>
</evidence>
<dbReference type="EMBL" id="MAAO01000006">
    <property type="protein sequence ID" value="OUR97160.1"/>
    <property type="molecule type" value="Genomic_DNA"/>
</dbReference>
<organism evidence="3 4">
    <name type="scientific">Halobacteriovorax marinus</name>
    <dbReference type="NCBI Taxonomy" id="97084"/>
    <lineage>
        <taxon>Bacteria</taxon>
        <taxon>Pseudomonadati</taxon>
        <taxon>Bdellovibrionota</taxon>
        <taxon>Bacteriovoracia</taxon>
        <taxon>Bacteriovoracales</taxon>
        <taxon>Halobacteriovoraceae</taxon>
        <taxon>Halobacteriovorax</taxon>
    </lineage>
</organism>
<sequence length="740" mass="79233">MRKTIKISLLTIMAFGMNSLSFASEIIEVEKNIKNDALNYRTVSDESSKILLGSTEFIECQEKSKEWNDLGADVAEEQWRKYLAKEVAGKMKNINESVGKKVGEFYGGNFKSDTIKRDFYCGDRNQSQYQEGDCTNVKKGMSEGDVYIYKHNANIKNCEKEPAGNSFKCDGEKIADCTQSPNHMIVGEGQCIKYSSKISESPKHFLKEKDLEDLVDNMDNFYALVKSTGDSAIGFIKKCIAYQAVMSSSRRDRNMSVSDDNKTATTSSFDKKVKCEAVGYETQDYVACKKAVTAYDIIFIGRKAVETVQGMDYMDETMDIQTEMAKNAQTDAAAGLKAQKKTIEKKAEMARVRAASETAAAAVLATALYNMPNIEKIKESCDAAGKSVDQKGAIERIRKDFDIQMEKIADTFTTGDYQLEENSDENGEVIAFSAESNCQIHIGNLGNGASHAMVNNEDAKEGMQQALIDAGMQAVTMLGTAEILDKQAGRVGDAIKGVQDHEPESLAYDGEDILATECQLNPGADNCVNAQFERGVDYYDQGINVDGMQFATSDATQNLDDPSQRSVNSASDATSRQGAVGGLGDTINGVEKGSGLADAPAGAASIKASGTNGIGSGGGGGGAGGGGASAPSNGSAKSGGGGGSKPYVGSSKKLGYSGGGGSLSYRGGSKRTRKAKSANPFANLFGKKGKKKGGVMNFRGMASKIGPKNGSIFNMISKRYSSISKDERLEEYKKVNGDLR</sequence>
<name>A0A1Y5FE42_9BACT</name>
<protein>
    <submittedName>
        <fullName evidence="3">Uncharacterized protein</fullName>
    </submittedName>
</protein>
<comment type="caution">
    <text evidence="3">The sequence shown here is derived from an EMBL/GenBank/DDBJ whole genome shotgun (WGS) entry which is preliminary data.</text>
</comment>
<evidence type="ECO:0000313" key="4">
    <source>
        <dbReference type="Proteomes" id="UP000196531"/>
    </source>
</evidence>
<feature type="chain" id="PRO_5012079605" evidence="2">
    <location>
        <begin position="24"/>
        <end position="740"/>
    </location>
</feature>
<feature type="compositionally biased region" description="Gly residues" evidence="1">
    <location>
        <begin position="619"/>
        <end position="628"/>
    </location>
</feature>
<gene>
    <name evidence="3" type="ORF">A9Q84_12600</name>
</gene>
<accession>A0A1Y5FE42</accession>
<proteinExistence type="predicted"/>
<feature type="signal peptide" evidence="2">
    <location>
        <begin position="1"/>
        <end position="23"/>
    </location>
</feature>
<dbReference type="Proteomes" id="UP000196531">
    <property type="component" value="Unassembled WGS sequence"/>
</dbReference>
<feature type="compositionally biased region" description="Polar residues" evidence="1">
    <location>
        <begin position="555"/>
        <end position="577"/>
    </location>
</feature>
<dbReference type="AlphaFoldDB" id="A0A1Y5FE42"/>
<evidence type="ECO:0000313" key="3">
    <source>
        <dbReference type="EMBL" id="OUR97160.1"/>
    </source>
</evidence>
<keyword evidence="2" id="KW-0732">Signal</keyword>
<feature type="region of interest" description="Disordered" evidence="1">
    <location>
        <begin position="619"/>
        <end position="646"/>
    </location>
</feature>